<dbReference type="InterPro" id="IPR006860">
    <property type="entry name" value="FecR"/>
</dbReference>
<feature type="transmembrane region" description="Helical" evidence="1">
    <location>
        <begin position="80"/>
        <end position="99"/>
    </location>
</feature>
<proteinExistence type="predicted"/>
<dbReference type="Gene3D" id="2.60.120.1440">
    <property type="match status" value="1"/>
</dbReference>
<protein>
    <submittedName>
        <fullName evidence="3">FecR family protein</fullName>
    </submittedName>
</protein>
<dbReference type="OrthoDB" id="651134at2"/>
<dbReference type="AlphaFoldDB" id="A0A1K1RD79"/>
<organism evidence="3 4">
    <name type="scientific">Sinomicrobium oceani</name>
    <dbReference type="NCBI Taxonomy" id="1150368"/>
    <lineage>
        <taxon>Bacteria</taxon>
        <taxon>Pseudomonadati</taxon>
        <taxon>Bacteroidota</taxon>
        <taxon>Flavobacteriia</taxon>
        <taxon>Flavobacteriales</taxon>
        <taxon>Flavobacteriaceae</taxon>
        <taxon>Sinomicrobium</taxon>
    </lineage>
</organism>
<keyword evidence="1" id="KW-0472">Membrane</keyword>
<dbReference type="RefSeq" id="WP_072318594.1">
    <property type="nucleotide sequence ID" value="NZ_FPJE01000022.1"/>
</dbReference>
<dbReference type="GO" id="GO:0016989">
    <property type="term" value="F:sigma factor antagonist activity"/>
    <property type="evidence" value="ECO:0007669"/>
    <property type="project" value="TreeGrafter"/>
</dbReference>
<gene>
    <name evidence="3" type="ORF">SAMN02927921_03392</name>
</gene>
<reference evidence="3 4" key="1">
    <citation type="submission" date="2016-11" db="EMBL/GenBank/DDBJ databases">
        <authorList>
            <person name="Jaros S."/>
            <person name="Januszkiewicz K."/>
            <person name="Wedrychowicz H."/>
        </authorList>
    </citation>
    <scope>NUCLEOTIDE SEQUENCE [LARGE SCALE GENOMIC DNA]</scope>
    <source>
        <strain evidence="3 4">CGMCC 1.12145</strain>
    </source>
</reference>
<dbReference type="PANTHER" id="PTHR30273">
    <property type="entry name" value="PERIPLASMIC SIGNAL SENSOR AND SIGMA FACTOR ACTIVATOR FECR-RELATED"/>
    <property type="match status" value="1"/>
</dbReference>
<dbReference type="Proteomes" id="UP000182248">
    <property type="component" value="Unassembled WGS sequence"/>
</dbReference>
<evidence type="ECO:0000313" key="4">
    <source>
        <dbReference type="Proteomes" id="UP000182248"/>
    </source>
</evidence>
<dbReference type="STRING" id="1150368.SAMN02927921_03392"/>
<accession>A0A1K1RD79</accession>
<evidence type="ECO:0000313" key="3">
    <source>
        <dbReference type="EMBL" id="SFW69630.1"/>
    </source>
</evidence>
<dbReference type="InterPro" id="IPR012373">
    <property type="entry name" value="Ferrdict_sens_TM"/>
</dbReference>
<dbReference type="PIRSF" id="PIRSF018266">
    <property type="entry name" value="FecR"/>
    <property type="match status" value="1"/>
</dbReference>
<dbReference type="Pfam" id="PF04773">
    <property type="entry name" value="FecR"/>
    <property type="match status" value="1"/>
</dbReference>
<keyword evidence="1" id="KW-0812">Transmembrane</keyword>
<evidence type="ECO:0000259" key="2">
    <source>
        <dbReference type="Pfam" id="PF04773"/>
    </source>
</evidence>
<sequence>MDPKLLEKYWQGKCSVTELKTIERFLLEHEPETDDVLQTEWTRSSARIPAAESEHIREAVFNPVKIHPVYAKRTFPGKSWLVAASLLILLSVGSLFYHFDFSGNEEWTIINNIRDTVKKIELNDGTEIWLKPGSSIRYTSTFGDRERHIKLRGEAYFDVTRDTARPFRVQTGNITTKVLGTMFNIKAYEFEEKIQIVLTEGSVQVLWNDEKTEREIAQMRPGELLNFDRINNNAGISLIKNSGEDLYKGDQLIFHQATLKEALTRISRIHHLEIDMSTLSEADKEKHVSGVFHHTTPPDAIRRILFIHHMILEQKDGVFRIKKTD</sequence>
<dbReference type="PANTHER" id="PTHR30273:SF2">
    <property type="entry name" value="PROTEIN FECR"/>
    <property type="match status" value="1"/>
</dbReference>
<feature type="domain" description="FecR protein" evidence="2">
    <location>
        <begin position="118"/>
        <end position="204"/>
    </location>
</feature>
<keyword evidence="1" id="KW-1133">Transmembrane helix</keyword>
<dbReference type="EMBL" id="FPJE01000022">
    <property type="protein sequence ID" value="SFW69630.1"/>
    <property type="molecule type" value="Genomic_DNA"/>
</dbReference>
<evidence type="ECO:0000256" key="1">
    <source>
        <dbReference type="SAM" id="Phobius"/>
    </source>
</evidence>
<keyword evidence="4" id="KW-1185">Reference proteome</keyword>
<name>A0A1K1RD79_9FLAO</name>